<keyword evidence="4" id="KW-1185">Reference proteome</keyword>
<gene>
    <name evidence="3" type="ORF">LMG29739_01038</name>
</gene>
<evidence type="ECO:0000313" key="4">
    <source>
        <dbReference type="Proteomes" id="UP000494329"/>
    </source>
</evidence>
<feature type="coiled-coil region" evidence="1">
    <location>
        <begin position="160"/>
        <end position="208"/>
    </location>
</feature>
<feature type="region of interest" description="Disordered" evidence="2">
    <location>
        <begin position="1"/>
        <end position="68"/>
    </location>
</feature>
<organism evidence="3 4">
    <name type="scientific">Paraburkholderia solisilvae</name>
    <dbReference type="NCBI Taxonomy" id="624376"/>
    <lineage>
        <taxon>Bacteria</taxon>
        <taxon>Pseudomonadati</taxon>
        <taxon>Pseudomonadota</taxon>
        <taxon>Betaproteobacteria</taxon>
        <taxon>Burkholderiales</taxon>
        <taxon>Burkholderiaceae</taxon>
        <taxon>Paraburkholderia</taxon>
    </lineage>
</organism>
<proteinExistence type="predicted"/>
<evidence type="ECO:0000256" key="1">
    <source>
        <dbReference type="SAM" id="Coils"/>
    </source>
</evidence>
<dbReference type="AlphaFoldDB" id="A0A6J5DAZ8"/>
<protein>
    <submittedName>
        <fullName evidence="3">Uncharacterized protein</fullName>
    </submittedName>
</protein>
<dbReference type="EMBL" id="CADIKF010000005">
    <property type="protein sequence ID" value="CAB3750312.1"/>
    <property type="molecule type" value="Genomic_DNA"/>
</dbReference>
<evidence type="ECO:0000313" key="3">
    <source>
        <dbReference type="EMBL" id="CAB3750312.1"/>
    </source>
</evidence>
<keyword evidence="1" id="KW-0175">Coiled coil</keyword>
<evidence type="ECO:0000256" key="2">
    <source>
        <dbReference type="SAM" id="MobiDB-lite"/>
    </source>
</evidence>
<feature type="compositionally biased region" description="Polar residues" evidence="2">
    <location>
        <begin position="49"/>
        <end position="68"/>
    </location>
</feature>
<name>A0A6J5DAZ8_9BURK</name>
<accession>A0A6J5DAZ8</accession>
<dbReference type="Proteomes" id="UP000494329">
    <property type="component" value="Unassembled WGS sequence"/>
</dbReference>
<reference evidence="3 4" key="1">
    <citation type="submission" date="2020-04" db="EMBL/GenBank/DDBJ databases">
        <authorList>
            <person name="De Canck E."/>
        </authorList>
    </citation>
    <scope>NUCLEOTIDE SEQUENCE [LARGE SCALE GENOMIC DNA]</scope>
    <source>
        <strain evidence="3 4">LMG 29739</strain>
    </source>
</reference>
<sequence>MLPSVHRESIPSTPHVEQVPAEVVRPGPSAEVVKKGGSSGSTGKVRIATHQNGNRPRSASGSTGAQSNWPQSYALAKLPDEYSHSPTPGVMVDAKGREFIVSGDRGYPVKYDASNRTWRIWQPDNPAKPGIPVTRSDDGTWRIHSDVGLKGGGDTQSQRFSELTNRKESVEAEMRRCQDRMMQLDRRSTDLARRCDEIDRRVAELERRSHGPASAEILYESARLRADALMLKREEDEINRERSSESSKFSYANIELLSIRRELDSINLSHWSS</sequence>
<dbReference type="RefSeq" id="WP_175109716.1">
    <property type="nucleotide sequence ID" value="NZ_CADIKF010000005.1"/>
</dbReference>